<organism evidence="11 12">
    <name type="scientific">Clostridium amylolyticum</name>
    <dbReference type="NCBI Taxonomy" id="1121298"/>
    <lineage>
        <taxon>Bacteria</taxon>
        <taxon>Bacillati</taxon>
        <taxon>Bacillota</taxon>
        <taxon>Clostridia</taxon>
        <taxon>Eubacteriales</taxon>
        <taxon>Clostridiaceae</taxon>
        <taxon>Clostridium</taxon>
    </lineage>
</organism>
<evidence type="ECO:0000313" key="11">
    <source>
        <dbReference type="EMBL" id="SHJ23663.1"/>
    </source>
</evidence>
<dbReference type="GO" id="GO:0004520">
    <property type="term" value="F:DNA endonuclease activity"/>
    <property type="evidence" value="ECO:0007669"/>
    <property type="project" value="InterPro"/>
</dbReference>
<evidence type="ECO:0000256" key="6">
    <source>
        <dbReference type="ARBA" id="ARBA00023118"/>
    </source>
</evidence>
<dbReference type="Gene3D" id="1.20.120.920">
    <property type="entry name" value="CRISPR-associated endonuclease Cas1, C-terminal domain"/>
    <property type="match status" value="1"/>
</dbReference>
<protein>
    <recommendedName>
        <fullName evidence="10">CRISPR-associated endonuclease Cas1</fullName>
        <ecNumber evidence="10">3.1.-.-</ecNumber>
    </recommendedName>
</protein>
<comment type="subunit">
    <text evidence="9 10">Homodimer, forms a heterotetramer with a Cas2 homodimer.</text>
</comment>
<keyword evidence="3 10" id="KW-0255">Endonuclease</keyword>
<dbReference type="GO" id="GO:0051607">
    <property type="term" value="P:defense response to virus"/>
    <property type="evidence" value="ECO:0007669"/>
    <property type="project" value="UniProtKB-UniRule"/>
</dbReference>
<dbReference type="Pfam" id="PF01867">
    <property type="entry name" value="Cas_Cas1"/>
    <property type="match status" value="1"/>
</dbReference>
<dbReference type="OrthoDB" id="9803119at2"/>
<dbReference type="HAMAP" id="MF_01470">
    <property type="entry name" value="Cas1"/>
    <property type="match status" value="1"/>
</dbReference>
<comment type="function">
    <text evidence="10">CRISPR (clustered regularly interspaced short palindromic repeat), is an adaptive immune system that provides protection against mobile genetic elements (viruses, transposable elements and conjugative plasmids). CRISPR clusters contain spacers, sequences complementary to antecedent mobile elements, and target invading nucleic acids. CRISPR clusters are transcribed and processed into CRISPR RNA (crRNA). Acts as a dsDNA endonuclease. Involved in the integration of spacer DNA into the CRISPR cassette.</text>
</comment>
<keyword evidence="8 10" id="KW-0464">Manganese</keyword>
<dbReference type="InterPro" id="IPR002729">
    <property type="entry name" value="CRISPR-assoc_Cas1"/>
</dbReference>
<dbReference type="NCBIfam" id="TIGR03639">
    <property type="entry name" value="cas1_NMENI"/>
    <property type="match status" value="1"/>
</dbReference>
<keyword evidence="1 10" id="KW-0540">Nuclease</keyword>
<dbReference type="Proteomes" id="UP000184080">
    <property type="component" value="Unassembled WGS sequence"/>
</dbReference>
<comment type="cofactor">
    <cofactor evidence="10">
        <name>Mg(2+)</name>
        <dbReference type="ChEBI" id="CHEBI:18420"/>
    </cofactor>
    <cofactor evidence="10">
        <name>Mn(2+)</name>
        <dbReference type="ChEBI" id="CHEBI:29035"/>
    </cofactor>
</comment>
<evidence type="ECO:0000256" key="2">
    <source>
        <dbReference type="ARBA" id="ARBA00022723"/>
    </source>
</evidence>
<feature type="binding site" evidence="10">
    <location>
        <position position="202"/>
    </location>
    <ligand>
        <name>Mn(2+)</name>
        <dbReference type="ChEBI" id="CHEBI:29035"/>
    </ligand>
</feature>
<dbReference type="PANTHER" id="PTHR34353:SF2">
    <property type="entry name" value="CRISPR-ASSOCIATED ENDONUCLEASE CAS1 1"/>
    <property type="match status" value="1"/>
</dbReference>
<dbReference type="GO" id="GO:0046872">
    <property type="term" value="F:metal ion binding"/>
    <property type="evidence" value="ECO:0007669"/>
    <property type="project" value="UniProtKB-UniRule"/>
</dbReference>
<dbReference type="InterPro" id="IPR019855">
    <property type="entry name" value="CRISPR-assoc_Cas1_NMENI"/>
</dbReference>
<evidence type="ECO:0000256" key="1">
    <source>
        <dbReference type="ARBA" id="ARBA00022722"/>
    </source>
</evidence>
<dbReference type="NCBIfam" id="TIGR00287">
    <property type="entry name" value="cas1"/>
    <property type="match status" value="1"/>
</dbReference>
<keyword evidence="7 10" id="KW-0238">DNA-binding</keyword>
<evidence type="ECO:0000256" key="7">
    <source>
        <dbReference type="ARBA" id="ARBA00023125"/>
    </source>
</evidence>
<dbReference type="GO" id="GO:0003677">
    <property type="term" value="F:DNA binding"/>
    <property type="evidence" value="ECO:0007669"/>
    <property type="project" value="UniProtKB-KW"/>
</dbReference>
<dbReference type="GO" id="GO:0043571">
    <property type="term" value="P:maintenance of CRISPR repeat elements"/>
    <property type="evidence" value="ECO:0007669"/>
    <property type="project" value="UniProtKB-UniRule"/>
</dbReference>
<dbReference type="RefSeq" id="WP_073007125.1">
    <property type="nucleotide sequence ID" value="NZ_FQZO01000003.1"/>
</dbReference>
<dbReference type="EC" id="3.1.-.-" evidence="10"/>
<comment type="similarity">
    <text evidence="10">Belongs to the CRISPR-associated endonuclease Cas1 family.</text>
</comment>
<keyword evidence="12" id="KW-1185">Reference proteome</keyword>
<evidence type="ECO:0000256" key="5">
    <source>
        <dbReference type="ARBA" id="ARBA00022842"/>
    </source>
</evidence>
<feature type="binding site" evidence="10">
    <location>
        <position position="217"/>
    </location>
    <ligand>
        <name>Mn(2+)</name>
        <dbReference type="ChEBI" id="CHEBI:29035"/>
    </ligand>
</feature>
<dbReference type="PANTHER" id="PTHR34353">
    <property type="entry name" value="CRISPR-ASSOCIATED ENDONUCLEASE CAS1 1"/>
    <property type="match status" value="1"/>
</dbReference>
<evidence type="ECO:0000313" key="12">
    <source>
        <dbReference type="Proteomes" id="UP000184080"/>
    </source>
</evidence>
<keyword evidence="5 10" id="KW-0460">Magnesium</keyword>
<proteinExistence type="inferred from homology"/>
<sequence>MSFRSIIISNAANLTLRNNNLIINVEEEFQIPIEDISVLVIEGVSVKLTSRLLSNLAENNVATIVCDEKHLPSSILLPLNSHHRAYKVLKDQLSQSAAFSKRIWQSIIKQKLYNQGKCLELLSLEGVEFLNKLSTSVESGDRGNREAIGAKYYFKSLFGEDFTRNDDNGINSALNYGYTIMRSAVARTLVMYGFNTTLGVNHCNELNSFNLADDFMEPLRPIVDLWVHNNIKYDDALSKEHRIALVDLVNSECIIDEQNHSILNAIDKMVASYTTACSKKDFRLLKLPTIKQLEYHYYE</sequence>
<name>A0A1M6HND3_9CLOT</name>
<dbReference type="STRING" id="1121298.SAMN05444401_2585"/>
<feature type="binding site" evidence="10">
    <location>
        <position position="146"/>
    </location>
    <ligand>
        <name>Mn(2+)</name>
        <dbReference type="ChEBI" id="CHEBI:29035"/>
    </ligand>
</feature>
<evidence type="ECO:0000256" key="10">
    <source>
        <dbReference type="HAMAP-Rule" id="MF_01470"/>
    </source>
</evidence>
<keyword evidence="6 10" id="KW-0051">Antiviral defense</keyword>
<keyword evidence="2 10" id="KW-0479">Metal-binding</keyword>
<gene>
    <name evidence="10" type="primary">cas1</name>
    <name evidence="11" type="ORF">SAMN05444401_2585</name>
</gene>
<evidence type="ECO:0000256" key="8">
    <source>
        <dbReference type="ARBA" id="ARBA00023211"/>
    </source>
</evidence>
<dbReference type="InterPro" id="IPR042206">
    <property type="entry name" value="CRISPR-assoc_Cas1_C"/>
</dbReference>
<dbReference type="GO" id="GO:0016787">
    <property type="term" value="F:hydrolase activity"/>
    <property type="evidence" value="ECO:0007669"/>
    <property type="project" value="UniProtKB-KW"/>
</dbReference>
<keyword evidence="4 10" id="KW-0378">Hydrolase</keyword>
<reference evidence="11 12" key="1">
    <citation type="submission" date="2016-11" db="EMBL/GenBank/DDBJ databases">
        <authorList>
            <person name="Jaros S."/>
            <person name="Januszkiewicz K."/>
            <person name="Wedrychowicz H."/>
        </authorList>
    </citation>
    <scope>NUCLEOTIDE SEQUENCE [LARGE SCALE GENOMIC DNA]</scope>
    <source>
        <strain evidence="11 12">DSM 21864</strain>
    </source>
</reference>
<accession>A0A1M6HND3</accession>
<dbReference type="AlphaFoldDB" id="A0A1M6HND3"/>
<evidence type="ECO:0000256" key="9">
    <source>
        <dbReference type="ARBA" id="ARBA00038592"/>
    </source>
</evidence>
<dbReference type="InterPro" id="IPR050646">
    <property type="entry name" value="Cas1"/>
</dbReference>
<evidence type="ECO:0000256" key="3">
    <source>
        <dbReference type="ARBA" id="ARBA00022759"/>
    </source>
</evidence>
<dbReference type="EMBL" id="FQZO01000003">
    <property type="protein sequence ID" value="SHJ23663.1"/>
    <property type="molecule type" value="Genomic_DNA"/>
</dbReference>
<evidence type="ECO:0000256" key="4">
    <source>
        <dbReference type="ARBA" id="ARBA00022801"/>
    </source>
</evidence>